<evidence type="ECO:0000256" key="2">
    <source>
        <dbReference type="ARBA" id="ARBA00022448"/>
    </source>
</evidence>
<name>A0ABW3EC44_9LACO</name>
<reference evidence="9" key="1">
    <citation type="journal article" date="2019" name="Int. J. Syst. Evol. Microbiol.">
        <title>The Global Catalogue of Microorganisms (GCM) 10K type strain sequencing project: providing services to taxonomists for standard genome sequencing and annotation.</title>
        <authorList>
            <consortium name="The Broad Institute Genomics Platform"/>
            <consortium name="The Broad Institute Genome Sequencing Center for Infectious Disease"/>
            <person name="Wu L."/>
            <person name="Ma J."/>
        </authorList>
    </citation>
    <scope>NUCLEOTIDE SEQUENCE [LARGE SCALE GENOMIC DNA]</scope>
    <source>
        <strain evidence="9">CCM 8925</strain>
    </source>
</reference>
<evidence type="ECO:0000256" key="3">
    <source>
        <dbReference type="ARBA" id="ARBA00022597"/>
    </source>
</evidence>
<comment type="caution">
    <text evidence="8">The sequence shown here is derived from an EMBL/GenBank/DDBJ whole genome shotgun (WGS) entry which is preliminary data.</text>
</comment>
<dbReference type="InterPro" id="IPR001127">
    <property type="entry name" value="PTS_EIIA_1_perm"/>
</dbReference>
<dbReference type="PANTHER" id="PTHR45008:SF1">
    <property type="entry name" value="PTS SYSTEM GLUCOSE-SPECIFIC EIIA COMPONENT"/>
    <property type="match status" value="1"/>
</dbReference>
<gene>
    <name evidence="8" type="ORF">ACFQZ7_08955</name>
</gene>
<dbReference type="InterPro" id="IPR050890">
    <property type="entry name" value="PTS_EIIA_component"/>
</dbReference>
<dbReference type="Pfam" id="PF00358">
    <property type="entry name" value="PTS_EIIA_1"/>
    <property type="match status" value="1"/>
</dbReference>
<evidence type="ECO:0000256" key="1">
    <source>
        <dbReference type="ARBA" id="ARBA00004496"/>
    </source>
</evidence>
<evidence type="ECO:0000313" key="9">
    <source>
        <dbReference type="Proteomes" id="UP001597104"/>
    </source>
</evidence>
<feature type="domain" description="PTS EIIA type-1" evidence="7">
    <location>
        <begin position="28"/>
        <end position="131"/>
    </location>
</feature>
<evidence type="ECO:0000259" key="7">
    <source>
        <dbReference type="PROSITE" id="PS51093"/>
    </source>
</evidence>
<evidence type="ECO:0000256" key="5">
    <source>
        <dbReference type="ARBA" id="ARBA00022683"/>
    </source>
</evidence>
<evidence type="ECO:0000256" key="4">
    <source>
        <dbReference type="ARBA" id="ARBA00022679"/>
    </source>
</evidence>
<dbReference type="EMBL" id="JBHTIO010000042">
    <property type="protein sequence ID" value="MFD0897848.1"/>
    <property type="molecule type" value="Genomic_DNA"/>
</dbReference>
<organism evidence="8 9">
    <name type="scientific">Loigolactobacillus binensis</name>
    <dbReference type="NCBI Taxonomy" id="2559922"/>
    <lineage>
        <taxon>Bacteria</taxon>
        <taxon>Bacillati</taxon>
        <taxon>Bacillota</taxon>
        <taxon>Bacilli</taxon>
        <taxon>Lactobacillales</taxon>
        <taxon>Lactobacillaceae</taxon>
        <taxon>Loigolactobacillus</taxon>
    </lineage>
</organism>
<dbReference type="PANTHER" id="PTHR45008">
    <property type="entry name" value="PTS SYSTEM GLUCOSE-SPECIFIC EIIA COMPONENT"/>
    <property type="match status" value="1"/>
</dbReference>
<keyword evidence="3 8" id="KW-0762">Sugar transport</keyword>
<keyword evidence="6" id="KW-0418">Kinase</keyword>
<keyword evidence="5" id="KW-0598">Phosphotransferase system</keyword>
<evidence type="ECO:0000256" key="6">
    <source>
        <dbReference type="ARBA" id="ARBA00022777"/>
    </source>
</evidence>
<comment type="subcellular location">
    <subcellularLocation>
        <location evidence="1">Cytoplasm</location>
    </subcellularLocation>
</comment>
<dbReference type="PROSITE" id="PS51093">
    <property type="entry name" value="PTS_EIIA_TYPE_1"/>
    <property type="match status" value="1"/>
</dbReference>
<dbReference type="RefSeq" id="WP_137638153.1">
    <property type="nucleotide sequence ID" value="NZ_BJDN01000019.1"/>
</dbReference>
<keyword evidence="2" id="KW-0813">Transport</keyword>
<accession>A0ABW3EC44</accession>
<dbReference type="SUPFAM" id="SSF51261">
    <property type="entry name" value="Duplicated hybrid motif"/>
    <property type="match status" value="1"/>
</dbReference>
<proteinExistence type="predicted"/>
<keyword evidence="9" id="KW-1185">Reference proteome</keyword>
<dbReference type="Proteomes" id="UP001597104">
    <property type="component" value="Unassembled WGS sequence"/>
</dbReference>
<protein>
    <submittedName>
        <fullName evidence="8">PTS glucose transporter subunit IIA</fullName>
    </submittedName>
</protein>
<dbReference type="InterPro" id="IPR011055">
    <property type="entry name" value="Dup_hybrid_motif"/>
</dbReference>
<evidence type="ECO:0000313" key="8">
    <source>
        <dbReference type="EMBL" id="MFD0897848.1"/>
    </source>
</evidence>
<sequence>MSLFLLTKKTKFFAPVSGELEALSEVADPTIASGNMGVGYAVEPTAGAVYSPVAGTVTSLFPTHHAIGLKVGALEILLYLGIDTAELNGLPFTIQVAVGDQVTPETQLATMDLQQIKAAGKATTVTVLIFNATDKLDSFKCSAAKPVTAGTLVGKGAER</sequence>
<dbReference type="Gene3D" id="2.70.70.10">
    <property type="entry name" value="Glucose Permease (Domain IIA)"/>
    <property type="match status" value="1"/>
</dbReference>
<keyword evidence="4" id="KW-0808">Transferase</keyword>
<dbReference type="NCBIfam" id="TIGR00830">
    <property type="entry name" value="PTBA"/>
    <property type="match status" value="1"/>
</dbReference>